<dbReference type="Pfam" id="PF00742">
    <property type="entry name" value="Homoserine_dh"/>
    <property type="match status" value="1"/>
</dbReference>
<dbReference type="UniPathway" id="UPA00051">
    <property type="reaction ID" value="UER00465"/>
</dbReference>
<evidence type="ECO:0000256" key="2">
    <source>
        <dbReference type="ARBA" id="ARBA00005062"/>
    </source>
</evidence>
<dbReference type="Gene3D" id="3.30.360.10">
    <property type="entry name" value="Dihydrodipicolinate Reductase, domain 2"/>
    <property type="match status" value="1"/>
</dbReference>
<feature type="binding site" evidence="11">
    <location>
        <begin position="10"/>
        <end position="15"/>
    </location>
    <ligand>
        <name>NADP(+)</name>
        <dbReference type="ChEBI" id="CHEBI:58349"/>
    </ligand>
</feature>
<evidence type="ECO:0000256" key="5">
    <source>
        <dbReference type="ARBA" id="ARBA00013376"/>
    </source>
</evidence>
<evidence type="ECO:0000256" key="1">
    <source>
        <dbReference type="ARBA" id="ARBA00005056"/>
    </source>
</evidence>
<dbReference type="SUPFAM" id="SSF55347">
    <property type="entry name" value="Glyceraldehyde-3-phosphate dehydrogenase-like, C-terminal domain"/>
    <property type="match status" value="1"/>
</dbReference>
<name>A0A7C4Z513_9DEIN</name>
<evidence type="ECO:0000259" key="13">
    <source>
        <dbReference type="Pfam" id="PF03447"/>
    </source>
</evidence>
<dbReference type="InterPro" id="IPR036291">
    <property type="entry name" value="NAD(P)-bd_dom_sf"/>
</dbReference>
<feature type="domain" description="Aspartate/homoserine dehydrogenase NAD-binding" evidence="13">
    <location>
        <begin position="10"/>
        <end position="117"/>
    </location>
</feature>
<dbReference type="Pfam" id="PF03447">
    <property type="entry name" value="NAD_binding_3"/>
    <property type="match status" value="1"/>
</dbReference>
<dbReference type="GO" id="GO:0004412">
    <property type="term" value="F:homoserine dehydrogenase activity"/>
    <property type="evidence" value="ECO:0007669"/>
    <property type="project" value="UniProtKB-EC"/>
</dbReference>
<dbReference type="InterPro" id="IPR001342">
    <property type="entry name" value="HDH_cat"/>
</dbReference>
<dbReference type="EC" id="1.1.1.3" evidence="4"/>
<protein>
    <recommendedName>
        <fullName evidence="5">Homoserine dehydrogenase</fullName>
        <ecNumber evidence="4">1.1.1.3</ecNumber>
    </recommendedName>
</protein>
<dbReference type="Proteomes" id="UP000885759">
    <property type="component" value="Unassembled WGS sequence"/>
</dbReference>
<dbReference type="FunFam" id="3.30.360.10:FF:000005">
    <property type="entry name" value="Homoserine dehydrogenase"/>
    <property type="match status" value="1"/>
</dbReference>
<dbReference type="AlphaFoldDB" id="A0A7C4Z513"/>
<dbReference type="GO" id="GO:0050661">
    <property type="term" value="F:NADP binding"/>
    <property type="evidence" value="ECO:0007669"/>
    <property type="project" value="InterPro"/>
</dbReference>
<evidence type="ECO:0000256" key="9">
    <source>
        <dbReference type="ARBA" id="ARBA00023167"/>
    </source>
</evidence>
<evidence type="ECO:0000256" key="6">
    <source>
        <dbReference type="ARBA" id="ARBA00022605"/>
    </source>
</evidence>
<keyword evidence="11" id="KW-0521">NADP</keyword>
<evidence type="ECO:0000259" key="12">
    <source>
        <dbReference type="Pfam" id="PF00742"/>
    </source>
</evidence>
<dbReference type="EMBL" id="DRPZ01000137">
    <property type="protein sequence ID" value="HGY09394.1"/>
    <property type="molecule type" value="Genomic_DNA"/>
</dbReference>
<dbReference type="InterPro" id="IPR022697">
    <property type="entry name" value="HDH_short"/>
</dbReference>
<evidence type="ECO:0000256" key="8">
    <source>
        <dbReference type="ARBA" id="ARBA00023002"/>
    </source>
</evidence>
<comment type="pathway">
    <text evidence="1">Amino-acid biosynthesis; L-threonine biosynthesis; L-threonine from L-aspartate: step 3/5.</text>
</comment>
<keyword evidence="7" id="KW-0791">Threonine biosynthesis</keyword>
<evidence type="ECO:0000256" key="7">
    <source>
        <dbReference type="ARBA" id="ARBA00022697"/>
    </source>
</evidence>
<evidence type="ECO:0000256" key="4">
    <source>
        <dbReference type="ARBA" id="ARBA00013213"/>
    </source>
</evidence>
<comment type="similarity">
    <text evidence="3">Belongs to the homoserine dehydrogenase family.</text>
</comment>
<dbReference type="Gene3D" id="3.40.50.720">
    <property type="entry name" value="NAD(P)-binding Rossmann-like Domain"/>
    <property type="match status" value="1"/>
</dbReference>
<keyword evidence="6" id="KW-0028">Amino-acid biosynthesis</keyword>
<feature type="binding site" evidence="11">
    <location>
        <position position="184"/>
    </location>
    <ligand>
        <name>L-homoserine</name>
        <dbReference type="ChEBI" id="CHEBI:57476"/>
    </ligand>
</feature>
<comment type="caution">
    <text evidence="14">The sequence shown here is derived from an EMBL/GenBank/DDBJ whole genome shotgun (WGS) entry which is preliminary data.</text>
</comment>
<gene>
    <name evidence="14" type="ORF">ENK37_04980</name>
</gene>
<dbReference type="GO" id="GO:0009086">
    <property type="term" value="P:methionine biosynthetic process"/>
    <property type="evidence" value="ECO:0007669"/>
    <property type="project" value="UniProtKB-KW"/>
</dbReference>
<keyword evidence="8 14" id="KW-0560">Oxidoreductase</keyword>
<dbReference type="PANTHER" id="PTHR43331:SF1">
    <property type="entry name" value="HOMOSERINE DEHYDROGENASE"/>
    <property type="match status" value="1"/>
</dbReference>
<keyword evidence="9" id="KW-0486">Methionine biosynthesis</keyword>
<organism evidence="14">
    <name type="scientific">Oceanithermus profundus</name>
    <dbReference type="NCBI Taxonomy" id="187137"/>
    <lineage>
        <taxon>Bacteria</taxon>
        <taxon>Thermotogati</taxon>
        <taxon>Deinococcota</taxon>
        <taxon>Deinococci</taxon>
        <taxon>Thermales</taxon>
        <taxon>Thermaceae</taxon>
        <taxon>Oceanithermus</taxon>
    </lineage>
</organism>
<evidence type="ECO:0000256" key="3">
    <source>
        <dbReference type="ARBA" id="ARBA00006753"/>
    </source>
</evidence>
<dbReference type="PANTHER" id="PTHR43331">
    <property type="entry name" value="HOMOSERINE DEHYDROGENASE"/>
    <property type="match status" value="1"/>
</dbReference>
<evidence type="ECO:0000256" key="11">
    <source>
        <dbReference type="PIRSR" id="PIRSR036497-2"/>
    </source>
</evidence>
<sequence>METLRIALLGAGTVGAGFVKLLDEQRSRFRAFGLEPALTGILVRDPHKPRPGWVPQGLLTTDVERVLGEADVVVELMGGTGKAGRLVLDALGEGLPVITANKALLAERWDELRPHATEGLLFYEASVMAGTPVVEPLSGALRGNRTLELHGILNGSTNYVIGRMEDSLGFAEALAEAQAKGFVEEDPFLDVGGIDAAHKLAVLARLAVDPDFSWEAVREHTRGIQDLSREQIFEAEAEGKRIRLVASLYPNGGRWKAAVRPVKLPADHPLARFGHARNALLYRGDAVGEVLISGGGAGSAVTASAVVGDLLRMLEGYPGHPPLPEAAPVPDYEPETFEEA</sequence>
<comment type="pathway">
    <text evidence="2">Amino-acid biosynthesis; L-methionine biosynthesis via de novo pathway; L-homoserine from L-aspartate: step 3/3.</text>
</comment>
<accession>A0A7C4Z513</accession>
<evidence type="ECO:0000313" key="14">
    <source>
        <dbReference type="EMBL" id="HGY09394.1"/>
    </source>
</evidence>
<dbReference type="SUPFAM" id="SSF51735">
    <property type="entry name" value="NAD(P)-binding Rossmann-fold domains"/>
    <property type="match status" value="1"/>
</dbReference>
<feature type="domain" description="Homoserine dehydrogenase catalytic" evidence="12">
    <location>
        <begin position="132"/>
        <end position="311"/>
    </location>
</feature>
<feature type="binding site" evidence="11">
    <location>
        <position position="102"/>
    </location>
    <ligand>
        <name>NADPH</name>
        <dbReference type="ChEBI" id="CHEBI:57783"/>
    </ligand>
</feature>
<evidence type="ECO:0000256" key="10">
    <source>
        <dbReference type="PIRSR" id="PIRSR036497-1"/>
    </source>
</evidence>
<dbReference type="InterPro" id="IPR005106">
    <property type="entry name" value="Asp/hSer_DH_NAD-bd"/>
</dbReference>
<reference evidence="14" key="1">
    <citation type="journal article" date="2020" name="mSystems">
        <title>Genome- and Community-Level Interaction Insights into Carbon Utilization and Element Cycling Functions of Hydrothermarchaeota in Hydrothermal Sediment.</title>
        <authorList>
            <person name="Zhou Z."/>
            <person name="Liu Y."/>
            <person name="Xu W."/>
            <person name="Pan J."/>
            <person name="Luo Z.H."/>
            <person name="Li M."/>
        </authorList>
    </citation>
    <scope>NUCLEOTIDE SEQUENCE [LARGE SCALE GENOMIC DNA]</scope>
    <source>
        <strain evidence="14">HyVt-570</strain>
    </source>
</reference>
<dbReference type="GO" id="GO:0009088">
    <property type="term" value="P:threonine biosynthetic process"/>
    <property type="evidence" value="ECO:0007669"/>
    <property type="project" value="UniProtKB-UniPathway"/>
</dbReference>
<dbReference type="PIRSF" id="PIRSF036497">
    <property type="entry name" value="HDH_short"/>
    <property type="match status" value="1"/>
</dbReference>
<feature type="active site" description="Proton donor" evidence="10">
    <location>
        <position position="199"/>
    </location>
</feature>
<dbReference type="NCBIfam" id="NF004976">
    <property type="entry name" value="PRK06349.1"/>
    <property type="match status" value="1"/>
</dbReference>
<proteinExistence type="inferred from homology"/>
<dbReference type="UniPathway" id="UPA00050">
    <property type="reaction ID" value="UER00063"/>
</dbReference>